<dbReference type="Proteomes" id="UP000593561">
    <property type="component" value="Unassembled WGS sequence"/>
</dbReference>
<reference evidence="1 2" key="1">
    <citation type="journal article" date="2019" name="Genome Biol. Evol.">
        <title>Insights into the evolution of the New World diploid cottons (Gossypium, subgenus Houzingenia) based on genome sequencing.</title>
        <authorList>
            <person name="Grover C.E."/>
            <person name="Arick M.A. 2nd"/>
            <person name="Thrash A."/>
            <person name="Conover J.L."/>
            <person name="Sanders W.S."/>
            <person name="Peterson D.G."/>
            <person name="Frelichowski J.E."/>
            <person name="Scheffler J.A."/>
            <person name="Scheffler B.E."/>
            <person name="Wendel J.F."/>
        </authorList>
    </citation>
    <scope>NUCLEOTIDE SEQUENCE [LARGE SCALE GENOMIC DNA]</scope>
    <source>
        <strain evidence="1">27</strain>
        <tissue evidence="1">Leaf</tissue>
    </source>
</reference>
<accession>A0A7J8TCC4</accession>
<name>A0A7J8TCC4_GOSDV</name>
<proteinExistence type="predicted"/>
<dbReference type="EMBL" id="JABFAC010243159">
    <property type="protein sequence ID" value="MBA0635798.1"/>
    <property type="molecule type" value="Genomic_DNA"/>
</dbReference>
<gene>
    <name evidence="1" type="ORF">Godav_005183</name>
</gene>
<comment type="caution">
    <text evidence="1">The sequence shown here is derived from an EMBL/GenBank/DDBJ whole genome shotgun (WGS) entry which is preliminary data.</text>
</comment>
<organism evidence="1 2">
    <name type="scientific">Gossypium davidsonii</name>
    <name type="common">Davidson's cotton</name>
    <name type="synonym">Gossypium klotzschianum subsp. davidsonii</name>
    <dbReference type="NCBI Taxonomy" id="34287"/>
    <lineage>
        <taxon>Eukaryota</taxon>
        <taxon>Viridiplantae</taxon>
        <taxon>Streptophyta</taxon>
        <taxon>Embryophyta</taxon>
        <taxon>Tracheophyta</taxon>
        <taxon>Spermatophyta</taxon>
        <taxon>Magnoliopsida</taxon>
        <taxon>eudicotyledons</taxon>
        <taxon>Gunneridae</taxon>
        <taxon>Pentapetalae</taxon>
        <taxon>rosids</taxon>
        <taxon>malvids</taxon>
        <taxon>Malvales</taxon>
        <taxon>Malvaceae</taxon>
        <taxon>Malvoideae</taxon>
        <taxon>Gossypium</taxon>
    </lineage>
</organism>
<sequence length="56" mass="5936">MGPNVLGYRKASDIGGINGCGDLFYQRGIPVDIRDHDGDSYCLCARCVQDVGGSIS</sequence>
<evidence type="ECO:0000313" key="1">
    <source>
        <dbReference type="EMBL" id="MBA0635798.1"/>
    </source>
</evidence>
<dbReference type="AlphaFoldDB" id="A0A7J8TCC4"/>
<evidence type="ECO:0000313" key="2">
    <source>
        <dbReference type="Proteomes" id="UP000593561"/>
    </source>
</evidence>
<protein>
    <submittedName>
        <fullName evidence="1">Uncharacterized protein</fullName>
    </submittedName>
</protein>
<keyword evidence="2" id="KW-1185">Reference proteome</keyword>